<dbReference type="RefSeq" id="WP_088565778.1">
    <property type="nucleotide sequence ID" value="NZ_CP020946.1"/>
</dbReference>
<accession>A0A1Z3NA51</accession>
<organism evidence="2 3">
    <name type="scientific">Bdellovibrio bacteriovorus</name>
    <dbReference type="NCBI Taxonomy" id="959"/>
    <lineage>
        <taxon>Bacteria</taxon>
        <taxon>Pseudomonadati</taxon>
        <taxon>Bdellovibrionota</taxon>
        <taxon>Bdellovibrionia</taxon>
        <taxon>Bdellovibrionales</taxon>
        <taxon>Pseudobdellovibrionaceae</taxon>
        <taxon>Bdellovibrio</taxon>
    </lineage>
</organism>
<dbReference type="GO" id="GO:0016747">
    <property type="term" value="F:acyltransferase activity, transferring groups other than amino-acyl groups"/>
    <property type="evidence" value="ECO:0007669"/>
    <property type="project" value="InterPro"/>
</dbReference>
<proteinExistence type="predicted"/>
<dbReference type="OrthoDB" id="9342569at2"/>
<protein>
    <recommendedName>
        <fullName evidence="1">N-acetyltransferase domain-containing protein</fullName>
    </recommendedName>
</protein>
<name>A0A1Z3NA51_BDEBC</name>
<dbReference type="Gene3D" id="3.40.630.30">
    <property type="match status" value="1"/>
</dbReference>
<dbReference type="AlphaFoldDB" id="A0A1Z3NA51"/>
<dbReference type="PROSITE" id="PS51186">
    <property type="entry name" value="GNAT"/>
    <property type="match status" value="1"/>
</dbReference>
<reference evidence="2 3" key="1">
    <citation type="submission" date="2017-04" db="EMBL/GenBank/DDBJ databases">
        <title>Whole genome sequence of Bdellovibrio bacteriovorus strain SSB218315.</title>
        <authorList>
            <person name="Oyedara O."/>
            <person name="Rodriguez-Perez M.A."/>
        </authorList>
    </citation>
    <scope>NUCLEOTIDE SEQUENCE [LARGE SCALE GENOMIC DNA]</scope>
    <source>
        <strain evidence="2 3">SSB218315</strain>
    </source>
</reference>
<dbReference type="Proteomes" id="UP000197003">
    <property type="component" value="Chromosome"/>
</dbReference>
<sequence>MYSKDLGSGFTVKEVSAVELNACLDEHFASVYSNRHEAEAVPFDDPQAQAKIDERRKQEQRYRLRLAVFFEGSIVGWHYGHATDAETYYMQNSAVLPSFRGIGLYAKLLTCTLQKLQEEGFQVVTSIHHPNNPSVLIPKLKAGFIVTGMQFHERFRSLIELKYIYNPERRKLFCRSLGLDI</sequence>
<dbReference type="SUPFAM" id="SSF55729">
    <property type="entry name" value="Acyl-CoA N-acyltransferases (Nat)"/>
    <property type="match status" value="1"/>
</dbReference>
<evidence type="ECO:0000313" key="2">
    <source>
        <dbReference type="EMBL" id="ASD64301.1"/>
    </source>
</evidence>
<gene>
    <name evidence="2" type="ORF">B9G79_12355</name>
</gene>
<dbReference type="EMBL" id="CP020946">
    <property type="protein sequence ID" value="ASD64301.1"/>
    <property type="molecule type" value="Genomic_DNA"/>
</dbReference>
<dbReference type="InterPro" id="IPR016181">
    <property type="entry name" value="Acyl_CoA_acyltransferase"/>
</dbReference>
<evidence type="ECO:0000313" key="3">
    <source>
        <dbReference type="Proteomes" id="UP000197003"/>
    </source>
</evidence>
<evidence type="ECO:0000259" key="1">
    <source>
        <dbReference type="PROSITE" id="PS51186"/>
    </source>
</evidence>
<feature type="domain" description="N-acetyltransferase" evidence="1">
    <location>
        <begin position="18"/>
        <end position="165"/>
    </location>
</feature>
<dbReference type="Pfam" id="PF00583">
    <property type="entry name" value="Acetyltransf_1"/>
    <property type="match status" value="1"/>
</dbReference>
<dbReference type="InterPro" id="IPR000182">
    <property type="entry name" value="GNAT_dom"/>
</dbReference>